<evidence type="ECO:0000313" key="1">
    <source>
        <dbReference type="EMBL" id="KAJ4712913.1"/>
    </source>
</evidence>
<keyword evidence="1" id="KW-0645">Protease</keyword>
<dbReference type="Proteomes" id="UP001164539">
    <property type="component" value="Chromosome 8"/>
</dbReference>
<accession>A0ACC1XPR6</accession>
<gene>
    <name evidence="1" type="ORF">OWV82_015077</name>
</gene>
<keyword evidence="1" id="KW-0808">Transferase</keyword>
<proteinExistence type="predicted"/>
<keyword evidence="2" id="KW-1185">Reference proteome</keyword>
<organism evidence="1 2">
    <name type="scientific">Melia azedarach</name>
    <name type="common">Chinaberry tree</name>
    <dbReference type="NCBI Taxonomy" id="155640"/>
    <lineage>
        <taxon>Eukaryota</taxon>
        <taxon>Viridiplantae</taxon>
        <taxon>Streptophyta</taxon>
        <taxon>Embryophyta</taxon>
        <taxon>Tracheophyta</taxon>
        <taxon>Spermatophyta</taxon>
        <taxon>Magnoliopsida</taxon>
        <taxon>eudicotyledons</taxon>
        <taxon>Gunneridae</taxon>
        <taxon>Pentapetalae</taxon>
        <taxon>rosids</taxon>
        <taxon>malvids</taxon>
        <taxon>Sapindales</taxon>
        <taxon>Meliaceae</taxon>
        <taxon>Melia</taxon>
    </lineage>
</organism>
<evidence type="ECO:0000313" key="2">
    <source>
        <dbReference type="Proteomes" id="UP001164539"/>
    </source>
</evidence>
<keyword evidence="1" id="KW-0378">Hydrolase</keyword>
<name>A0ACC1XPR6_MELAZ</name>
<reference evidence="1 2" key="1">
    <citation type="journal article" date="2023" name="Science">
        <title>Complex scaffold remodeling in plant triterpene biosynthesis.</title>
        <authorList>
            <person name="De La Pena R."/>
            <person name="Hodgson H."/>
            <person name="Liu J.C."/>
            <person name="Stephenson M.J."/>
            <person name="Martin A.C."/>
            <person name="Owen C."/>
            <person name="Harkess A."/>
            <person name="Leebens-Mack J."/>
            <person name="Jimenez L.E."/>
            <person name="Osbourn A."/>
            <person name="Sattely E.S."/>
        </authorList>
    </citation>
    <scope>NUCLEOTIDE SEQUENCE [LARGE SCALE GENOMIC DNA]</scope>
    <source>
        <strain evidence="2">cv. JPN11</strain>
        <tissue evidence="1">Leaf</tissue>
    </source>
</reference>
<sequence length="236" mass="26220">MESRKRAVVSKDEVIAKLKDDGDFDRLRLKIIRKLKDNEELRNNIISVVKQSAALNRAGAENMKPRQLSDAIYEEVGSELMSQMSDGVWKIIRSEDCMKSEIAETVQSVYNKLVNPGGIRVGESSVHDEMAVKNRADSPCPIKVSAGEVNDILSDYEPKEPPGFALPHNHDDSNHKKQPKEGLQLPCDIAPMEERKEVPLQSPNIPLPPGFSKDVEHAQPCDGSDEDPDVPPGFGW</sequence>
<dbReference type="EMBL" id="CM051401">
    <property type="protein sequence ID" value="KAJ4712913.1"/>
    <property type="molecule type" value="Genomic_DNA"/>
</dbReference>
<protein>
    <submittedName>
        <fullName evidence="1">Adenosine monophosphate-protein transferase and cysteine protease ibpA</fullName>
    </submittedName>
</protein>
<comment type="caution">
    <text evidence="1">The sequence shown here is derived from an EMBL/GenBank/DDBJ whole genome shotgun (WGS) entry which is preliminary data.</text>
</comment>